<dbReference type="EMBL" id="AKWZ02000010">
    <property type="protein sequence ID" value="EPG73539.1"/>
    <property type="molecule type" value="Genomic_DNA"/>
</dbReference>
<keyword evidence="3" id="KW-1185">Reference proteome</keyword>
<evidence type="ECO:0000256" key="1">
    <source>
        <dbReference type="SAM" id="Phobius"/>
    </source>
</evidence>
<keyword evidence="1" id="KW-0812">Transmembrane</keyword>
<protein>
    <submittedName>
        <fullName evidence="2">Membrane protein</fullName>
    </submittedName>
</protein>
<evidence type="ECO:0000313" key="3">
    <source>
        <dbReference type="Proteomes" id="UP000014540"/>
    </source>
</evidence>
<feature type="transmembrane region" description="Helical" evidence="1">
    <location>
        <begin position="200"/>
        <end position="220"/>
    </location>
</feature>
<evidence type="ECO:0000313" key="2">
    <source>
        <dbReference type="EMBL" id="EPG73539.1"/>
    </source>
</evidence>
<proteinExistence type="predicted"/>
<feature type="transmembrane region" description="Helical" evidence="1">
    <location>
        <begin position="240"/>
        <end position="260"/>
    </location>
</feature>
<accession>S3UYY5</accession>
<feature type="transmembrane region" description="Helical" evidence="1">
    <location>
        <begin position="373"/>
        <end position="394"/>
    </location>
</feature>
<feature type="transmembrane region" description="Helical" evidence="1">
    <location>
        <begin position="272"/>
        <end position="292"/>
    </location>
</feature>
<reference evidence="2" key="1">
    <citation type="submission" date="2013-04" db="EMBL/GenBank/DDBJ databases">
        <authorList>
            <person name="Harkins D.M."/>
            <person name="Durkin A.S."/>
            <person name="Selengut J.D."/>
            <person name="Sanka R."/>
            <person name="DePew J."/>
            <person name="Purushe J."/>
            <person name="Ahmed A."/>
            <person name="van der Linden H."/>
            <person name="Goris M.G.A."/>
            <person name="Hartskeerl R.A."/>
            <person name="Vinetz J.M."/>
            <person name="Sutton G.G."/>
            <person name="Nelson W.C."/>
            <person name="Fouts D.E."/>
        </authorList>
    </citation>
    <scope>NUCLEOTIDE SEQUENCE [LARGE SCALE GENOMIC DNA]</scope>
    <source>
        <strain evidence="2">BUT 6</strain>
    </source>
</reference>
<feature type="transmembrane region" description="Helical" evidence="1">
    <location>
        <begin position="156"/>
        <end position="188"/>
    </location>
</feature>
<feature type="transmembrane region" description="Helical" evidence="1">
    <location>
        <begin position="339"/>
        <end position="357"/>
    </location>
</feature>
<dbReference type="Proteomes" id="UP000014540">
    <property type="component" value="Unassembled WGS sequence"/>
</dbReference>
<feature type="transmembrane region" description="Helical" evidence="1">
    <location>
        <begin position="82"/>
        <end position="104"/>
    </location>
</feature>
<keyword evidence="1" id="KW-1133">Transmembrane helix</keyword>
<feature type="transmembrane region" description="Helical" evidence="1">
    <location>
        <begin position="59"/>
        <end position="76"/>
    </location>
</feature>
<dbReference type="AlphaFoldDB" id="S3UYY5"/>
<gene>
    <name evidence="2" type="ORF">LEP1GSC058_2943</name>
</gene>
<name>S3UYY5_9LEPT</name>
<comment type="caution">
    <text evidence="2">The sequence shown here is derived from an EMBL/GenBank/DDBJ whole genome shotgun (WGS) entry which is preliminary data.</text>
</comment>
<sequence length="406" mass="46039">MIALDLASIPDFLYFTRLKLFGFGQFANRSKVPCLYPIPLFEMNQIDFQHPSFRDQIRFYSLVCVAATLMISGYMYGFSSYYLGWFAFAISAFSVAGNDAVQTLGTFIESKKSVRWIYKVAALGGLLTLVFCYAWIVDSREIHFNRLDEFKPVSNFNLLQLIAPLILVVITRMRSPISTTFLILGLFGGQNIEKMLSKSFLGYMIAFGTAVVVWGILVKIDSKEYTEDHTPDPRTERRWAILQWFSTLFLWGAWLAQDAANIVVYIPRQLTALELMAAVSILILALGVILYMNGGTIQEIVTEKSDIQWSKAATIIDLVYACILLFFQKWSDMPMSTTWVFLGMLAGREIILNFLTYRDAPYLETFRKVGKDVLLASLGIAISIFVFILASQIYPEGNSILPKLLR</sequence>
<feature type="transmembrane region" description="Helical" evidence="1">
    <location>
        <begin position="116"/>
        <end position="136"/>
    </location>
</feature>
<dbReference type="STRING" id="1193011.LEP1GSC058_2943"/>
<organism evidence="2 3">
    <name type="scientific">Leptospira fainei serovar Hurstbridge str. BUT 6</name>
    <dbReference type="NCBI Taxonomy" id="1193011"/>
    <lineage>
        <taxon>Bacteria</taxon>
        <taxon>Pseudomonadati</taxon>
        <taxon>Spirochaetota</taxon>
        <taxon>Spirochaetia</taxon>
        <taxon>Leptospirales</taxon>
        <taxon>Leptospiraceae</taxon>
        <taxon>Leptospira</taxon>
    </lineage>
</organism>
<keyword evidence="1" id="KW-0472">Membrane</keyword>